<dbReference type="AlphaFoldDB" id="V9H156"/>
<keyword evidence="1" id="KW-0150">Chloroplast</keyword>
<organism evidence="1">
    <name type="scientific">Chlorella vulgaris</name>
    <name type="common">Green alga</name>
    <dbReference type="NCBI Taxonomy" id="3077"/>
    <lineage>
        <taxon>Eukaryota</taxon>
        <taxon>Viridiplantae</taxon>
        <taxon>Chlorophyta</taxon>
        <taxon>core chlorophytes</taxon>
        <taxon>Trebouxiophyceae</taxon>
        <taxon>Chlorellales</taxon>
        <taxon>Chlorellaceae</taxon>
        <taxon>Chlorella clade</taxon>
        <taxon>Chlorella</taxon>
    </lineage>
</organism>
<evidence type="ECO:0000313" key="1">
    <source>
        <dbReference type="EMBL" id="BAA57955.1"/>
    </source>
</evidence>
<protein>
    <submittedName>
        <fullName evidence="1">Uncharacterized protein</fullName>
    </submittedName>
</protein>
<proteinExistence type="predicted"/>
<dbReference type="RefSeq" id="NP_045879.1">
    <property type="nucleotide sequence ID" value="NC_001865.1"/>
</dbReference>
<reference evidence="1" key="1">
    <citation type="journal article" date="1997" name="Proc. Natl. Acad. Sci. U.S.A.">
        <title>Complete nucleotide sequence of the chloroplast genome from the green alga Chlorella vulgaris: the existence of genes possibly involved in chloroplast division.</title>
        <authorList>
            <person name="Wakasugi T."/>
            <person name="Nagai T."/>
            <person name="Kapoor M."/>
            <person name="Sugita M."/>
            <person name="Ito M."/>
            <person name="Ito S."/>
            <person name="Tsudzuki J."/>
            <person name="Nakashima K."/>
            <person name="Tsudzuki T."/>
            <person name="Suzuki Y."/>
            <person name="Hamada A."/>
            <person name="Ohta T."/>
            <person name="Inamura A."/>
            <person name="Yoshinaga K."/>
            <person name="Sugiura M."/>
        </authorList>
    </citation>
    <scope>NUCLEOTIDE SEQUENCE</scope>
</reference>
<geneLocation type="chloroplast" evidence="1"/>
<keyword evidence="1" id="KW-0934">Plastid</keyword>
<sequence length="49" mass="6042">MYTKKAFIILHYMVKKKNQKSFFLPKQQNSLLFLFLFKNIVPFSTFEFF</sequence>
<dbReference type="EMBL" id="AB001684">
    <property type="protein sequence ID" value="BAA57955.1"/>
    <property type="molecule type" value="Genomic_DNA"/>
</dbReference>
<accession>V9H156</accession>
<name>V9H156_CHLVU</name>
<dbReference type="GeneID" id="1457458"/>